<evidence type="ECO:0008006" key="4">
    <source>
        <dbReference type="Google" id="ProtNLM"/>
    </source>
</evidence>
<sequence>MLLSSYDYAATTDPIALLSSLLAIHPRMSARVVPSIVDMARICISNGSTELLLKSIKFLSSSAIVSDPHGASIAWSFLSSLVGDGIPASVRSSVLRILPGMCAGNKKLRSRIRAIIGKSLASKEPIVRTAAMASLSDLAIKDLLRDIEEIVGWIQVGLKDEEAAVSYFALLSLKYLVSNDELDFDLVIRVLGKRLGIDLDDMSNLLDVLGDGLVLEGFVMLLAEAGFEEEDEEEEKDDNAGGPIVSAQSTKAVTLLINLALSPGSSSNIRVQMSTLKSLSGFKSQLLGLDAEVLRSWDVSGADDEAIAAKKRYEDIKHITLTSLDLLTVDEPLADSEHDSLVNEAIQSITSIMVTLLRKKRTDRLCSEELLERAKDKEKGDSRSRVAKTALASLPDYDTILRMYEDDPNVSSATAVMCSISDGNLSTENMISQMSDLFADFVSERFTEPHMQAIHIMALVDGMRSLKRSIDREPEQQELFRMAISEIQSWVSSGEEAYVALALFAVGVGTDLHPEMADEATSIQNSILQGFDTLMFDSEEVKLLCLCLVASKLSHSADSRVADIIDRLEKYFASLFDGQVAFGVMFGMSVLVNHLVQDGNLTRSDPSDAWRRKQARRVISLFLSSLNNCLTLSSPTVTSLEACALNETSATDLKEECAQFDEPFVKDRALHTLKSLMIGWGQSFQAIAALDAELSGCILSIIDKLPWKSGKAFALPAAYKSCIEAGVRDQNDLSNEISSVSSRLEYSVDDPSLGHMVFAIANLSQLRSRAEMMEAETEAVKNIIQAIMDPGREVSGDRRQLAVLSAMSLIGEVRGLSFLSSGLHTHTKKDLIASTSEFLKVVALNDSEDTKTREAAMVSLGLMCGMKASDKKVKNSVEKSKNDRSVNFKEILQGKEDTLMLSILIRINASHSVITTAAYGDPTRTSASKKLAVLLKSLKAVALPGNVSRVIEVTLNDCNKEEVDLKTSCIKLLTSQLVSRRRVGFDGRGFVDLYTRISKMSPEALHKLVGSSNVPVMMTAISDLIPQLPTSAGEDALTNLWTTCQYDLASSFRAQSAIEYFLGLKSLLVSVGSASKKNVVSPAILRCIQKLLMTTFFQDMCQYAGPSPKSYEATSDAEKLWIAYAECVNEISDSSTISEYEVNNDNLFGLSVCSPVLKQSVVLRKVELNISRLEWLGTGSESENHTIRIALTSLVAFGHQFSSISELKVSILSLFDLMLVKGIDTLSLEVLAVQVAFWWSSLQMDQLDILDSPVLQAPTETSLLLTRNLCFKMQAWSLDMIVKFISMCIRDLPPKLAFVCQMTKISDDVANKALRVLSAATAAADDVGDESTNVRRKHAMTCLRMVVQLMRGGEQ</sequence>
<organism evidence="2 3">
    <name type="scientific">Cyclotella atomus</name>
    <dbReference type="NCBI Taxonomy" id="382360"/>
    <lineage>
        <taxon>Eukaryota</taxon>
        <taxon>Sar</taxon>
        <taxon>Stramenopiles</taxon>
        <taxon>Ochrophyta</taxon>
        <taxon>Bacillariophyta</taxon>
        <taxon>Coscinodiscophyceae</taxon>
        <taxon>Thalassiosirophycidae</taxon>
        <taxon>Stephanodiscales</taxon>
        <taxon>Stephanodiscaceae</taxon>
        <taxon>Cyclotella</taxon>
    </lineage>
</organism>
<dbReference type="SUPFAM" id="SSF48371">
    <property type="entry name" value="ARM repeat"/>
    <property type="match status" value="1"/>
</dbReference>
<proteinExistence type="predicted"/>
<gene>
    <name evidence="2" type="ORF">ACHAWO_002268</name>
</gene>
<comment type="caution">
    <text evidence="2">The sequence shown here is derived from an EMBL/GenBank/DDBJ whole genome shotgun (WGS) entry which is preliminary data.</text>
</comment>
<feature type="coiled-coil region" evidence="1">
    <location>
        <begin position="756"/>
        <end position="783"/>
    </location>
</feature>
<accession>A0ABD3Q724</accession>
<dbReference type="Proteomes" id="UP001530400">
    <property type="component" value="Unassembled WGS sequence"/>
</dbReference>
<evidence type="ECO:0000313" key="3">
    <source>
        <dbReference type="Proteomes" id="UP001530400"/>
    </source>
</evidence>
<name>A0ABD3Q724_9STRA</name>
<dbReference type="EMBL" id="JALLPJ020000304">
    <property type="protein sequence ID" value="KAL3796038.1"/>
    <property type="molecule type" value="Genomic_DNA"/>
</dbReference>
<evidence type="ECO:0000256" key="1">
    <source>
        <dbReference type="SAM" id="Coils"/>
    </source>
</evidence>
<evidence type="ECO:0000313" key="2">
    <source>
        <dbReference type="EMBL" id="KAL3796038.1"/>
    </source>
</evidence>
<keyword evidence="3" id="KW-1185">Reference proteome</keyword>
<keyword evidence="1" id="KW-0175">Coiled coil</keyword>
<reference evidence="2 3" key="1">
    <citation type="submission" date="2024-10" db="EMBL/GenBank/DDBJ databases">
        <title>Updated reference genomes for cyclostephanoid diatoms.</title>
        <authorList>
            <person name="Roberts W.R."/>
            <person name="Alverson A.J."/>
        </authorList>
    </citation>
    <scope>NUCLEOTIDE SEQUENCE [LARGE SCALE GENOMIC DNA]</scope>
    <source>
        <strain evidence="2 3">AJA010-31</strain>
    </source>
</reference>
<dbReference type="InterPro" id="IPR016024">
    <property type="entry name" value="ARM-type_fold"/>
</dbReference>
<protein>
    <recommendedName>
        <fullName evidence="4">HEAT repeat-containing protein 1</fullName>
    </recommendedName>
</protein>